<protein>
    <recommendedName>
        <fullName evidence="8">Zn(2)-C6 fungal-type domain-containing protein</fullName>
    </recommendedName>
</protein>
<dbReference type="SUPFAM" id="SSF57701">
    <property type="entry name" value="Zn2/Cys6 DNA-binding domain"/>
    <property type="match status" value="1"/>
</dbReference>
<comment type="caution">
    <text evidence="9">The sequence shown here is derived from an EMBL/GenBank/DDBJ whole genome shotgun (WGS) entry which is preliminary data.</text>
</comment>
<dbReference type="Pfam" id="PF00172">
    <property type="entry name" value="Zn_clus"/>
    <property type="match status" value="1"/>
</dbReference>
<dbReference type="InterPro" id="IPR036864">
    <property type="entry name" value="Zn2-C6_fun-type_DNA-bd_sf"/>
</dbReference>
<dbReference type="AlphaFoldDB" id="A0A2B7Z1E8"/>
<evidence type="ECO:0000256" key="4">
    <source>
        <dbReference type="ARBA" id="ARBA00023125"/>
    </source>
</evidence>
<feature type="domain" description="Zn(2)-C6 fungal-type" evidence="8">
    <location>
        <begin position="25"/>
        <end position="62"/>
    </location>
</feature>
<dbReference type="GO" id="GO:0008270">
    <property type="term" value="F:zinc ion binding"/>
    <property type="evidence" value="ECO:0007669"/>
    <property type="project" value="InterPro"/>
</dbReference>
<keyword evidence="2" id="KW-0862">Zinc</keyword>
<evidence type="ECO:0000313" key="9">
    <source>
        <dbReference type="EMBL" id="PGH27756.1"/>
    </source>
</evidence>
<dbReference type="STRING" id="1447883.A0A2B7Z1E8"/>
<keyword evidence="4" id="KW-0238">DNA-binding</keyword>
<evidence type="ECO:0000256" key="6">
    <source>
        <dbReference type="ARBA" id="ARBA00023242"/>
    </source>
</evidence>
<feature type="compositionally biased region" description="Polar residues" evidence="7">
    <location>
        <begin position="102"/>
        <end position="134"/>
    </location>
</feature>
<dbReference type="PANTHER" id="PTHR47171">
    <property type="entry name" value="FARA-RELATED"/>
    <property type="match status" value="1"/>
</dbReference>
<keyword evidence="10" id="KW-1185">Reference proteome</keyword>
<evidence type="ECO:0000256" key="3">
    <source>
        <dbReference type="ARBA" id="ARBA00023015"/>
    </source>
</evidence>
<evidence type="ECO:0000259" key="8">
    <source>
        <dbReference type="PROSITE" id="PS50048"/>
    </source>
</evidence>
<dbReference type="PANTHER" id="PTHR47171:SF5">
    <property type="entry name" value="ZN(II)2CYS6 TRANSCRIPTION FACTOR (EUROFUNG)"/>
    <property type="match status" value="1"/>
</dbReference>
<dbReference type="CDD" id="cd12148">
    <property type="entry name" value="fungal_TF_MHR"/>
    <property type="match status" value="1"/>
</dbReference>
<dbReference type="Pfam" id="PF04082">
    <property type="entry name" value="Fungal_trans"/>
    <property type="match status" value="1"/>
</dbReference>
<evidence type="ECO:0000256" key="5">
    <source>
        <dbReference type="ARBA" id="ARBA00023163"/>
    </source>
</evidence>
<reference evidence="9 10" key="1">
    <citation type="submission" date="2017-10" db="EMBL/GenBank/DDBJ databases">
        <title>Comparative genomics in systemic dimorphic fungi from Ajellomycetaceae.</title>
        <authorList>
            <person name="Munoz J.F."/>
            <person name="Mcewen J.G."/>
            <person name="Clay O.K."/>
            <person name="Cuomo C.A."/>
        </authorList>
    </citation>
    <scope>NUCLEOTIDE SEQUENCE [LARGE SCALE GENOMIC DNA]</scope>
    <source>
        <strain evidence="9 10">UAMH7299</strain>
    </source>
</reference>
<keyword evidence="3" id="KW-0805">Transcription regulation</keyword>
<dbReference type="Gene3D" id="4.10.240.10">
    <property type="entry name" value="Zn(2)-C6 fungal-type DNA-binding domain"/>
    <property type="match status" value="1"/>
</dbReference>
<evidence type="ECO:0000313" key="10">
    <source>
        <dbReference type="Proteomes" id="UP000224634"/>
    </source>
</evidence>
<dbReference type="GO" id="GO:0000981">
    <property type="term" value="F:DNA-binding transcription factor activity, RNA polymerase II-specific"/>
    <property type="evidence" value="ECO:0007669"/>
    <property type="project" value="InterPro"/>
</dbReference>
<feature type="compositionally biased region" description="Pro residues" evidence="7">
    <location>
        <begin position="87"/>
        <end position="98"/>
    </location>
</feature>
<dbReference type="PROSITE" id="PS50048">
    <property type="entry name" value="ZN2_CY6_FUNGAL_2"/>
    <property type="match status" value="1"/>
</dbReference>
<keyword evidence="6" id="KW-0539">Nucleus</keyword>
<dbReference type="Proteomes" id="UP000224634">
    <property type="component" value="Unassembled WGS sequence"/>
</dbReference>
<dbReference type="SMART" id="SM00906">
    <property type="entry name" value="Fungal_trans"/>
    <property type="match status" value="1"/>
</dbReference>
<name>A0A2B7Z1E8_POLH7</name>
<dbReference type="GO" id="GO:0006351">
    <property type="term" value="P:DNA-templated transcription"/>
    <property type="evidence" value="ECO:0007669"/>
    <property type="project" value="InterPro"/>
</dbReference>
<feature type="region of interest" description="Disordered" evidence="7">
    <location>
        <begin position="157"/>
        <end position="189"/>
    </location>
</feature>
<gene>
    <name evidence="9" type="ORF">AJ80_00544</name>
</gene>
<dbReference type="InterPro" id="IPR052073">
    <property type="entry name" value="Amide_Lactam_Regulators"/>
</dbReference>
<accession>A0A2B7Z1E8</accession>
<feature type="region of interest" description="Disordered" evidence="7">
    <location>
        <begin position="64"/>
        <end position="134"/>
    </location>
</feature>
<evidence type="ECO:0000256" key="1">
    <source>
        <dbReference type="ARBA" id="ARBA00022723"/>
    </source>
</evidence>
<dbReference type="InterPro" id="IPR001138">
    <property type="entry name" value="Zn2Cys6_DnaBD"/>
</dbReference>
<keyword evidence="5" id="KW-0804">Transcription</keyword>
<dbReference type="InterPro" id="IPR007219">
    <property type="entry name" value="XnlR_reg_dom"/>
</dbReference>
<evidence type="ECO:0000256" key="2">
    <source>
        <dbReference type="ARBA" id="ARBA00022833"/>
    </source>
</evidence>
<dbReference type="OrthoDB" id="39175at2759"/>
<dbReference type="SMART" id="SM00066">
    <property type="entry name" value="GAL4"/>
    <property type="match status" value="1"/>
</dbReference>
<dbReference type="EMBL" id="PDNA01000004">
    <property type="protein sequence ID" value="PGH27756.1"/>
    <property type="molecule type" value="Genomic_DNA"/>
</dbReference>
<dbReference type="CDD" id="cd00067">
    <property type="entry name" value="GAL4"/>
    <property type="match status" value="1"/>
</dbReference>
<feature type="compositionally biased region" description="Low complexity" evidence="7">
    <location>
        <begin position="163"/>
        <end position="183"/>
    </location>
</feature>
<organism evidence="9 10">
    <name type="scientific">Polytolypa hystricis (strain UAMH7299)</name>
    <dbReference type="NCBI Taxonomy" id="1447883"/>
    <lineage>
        <taxon>Eukaryota</taxon>
        <taxon>Fungi</taxon>
        <taxon>Dikarya</taxon>
        <taxon>Ascomycota</taxon>
        <taxon>Pezizomycotina</taxon>
        <taxon>Eurotiomycetes</taxon>
        <taxon>Eurotiomycetidae</taxon>
        <taxon>Onygenales</taxon>
        <taxon>Onygenales incertae sedis</taxon>
        <taxon>Polytolypa</taxon>
    </lineage>
</organism>
<dbReference type="GO" id="GO:0003677">
    <property type="term" value="F:DNA binding"/>
    <property type="evidence" value="ECO:0007669"/>
    <property type="project" value="UniProtKB-KW"/>
</dbReference>
<sequence>MDSQPTEDIAILSKSGRGNKRARLVCLRCHEKKIKCDLQSNTDGGASPKCTKCELVGYECRVRPSKRGAGNQSSNRHNGVLKTESPSMPPLLPLPYDPTNPSSNGSLVSNQSVVNGKQNPIAGSSPNQNSAGLSSEITRISYPRHDSTARQQRTSFTAGQGLGSPQQQQQQQQLNDTRQQQLGSGHRASGYLGGFTENRLIRSDTQSALPLQLNHLPADIPPPALQEGFKDTYFEYVYTWCPVLERNTSHGEPCEYDSILLKQALALLGSRIEPPVMHHATPAIYYERAKASFYGSREKDPLTCLRALLLLIWWSSPPSTVSTDSDYWWTGVAIRLGQQIGLHREPQSHHGVEQMKHYETQGLRRRIWWTLFARERLFSICHGQPCIIDPSDCNIAEPTLEDFSELKDIGRAQIFIHWVQLCGTVGRVAKYLSRKTESTPFPTHLARELIDWVQCLPENQRLPIATNCTIPFNRDVHQLHLPYLTTITLLYLTKSPQSLPRAYTAAMLSASCVARIFEDYLARGSIRFLPGIANWYIAVAILTLLHGRQVQCLTESADNHINILRIALKELSKMWHLASIFDQAFDQLLANGEFAVSKGRPTSHAGEGGSLSELADLATGTLINWMDFFPFASTKTSPLVAILLRQDPATTFSDVEWPDDLSLQLRDIYGSFASTDGIIGAVG</sequence>
<evidence type="ECO:0000256" key="7">
    <source>
        <dbReference type="SAM" id="MobiDB-lite"/>
    </source>
</evidence>
<keyword evidence="1" id="KW-0479">Metal-binding</keyword>
<proteinExistence type="predicted"/>